<feature type="DNA-binding region" description="H-T-H motif" evidence="4">
    <location>
        <begin position="45"/>
        <end position="64"/>
    </location>
</feature>
<gene>
    <name evidence="6" type="ORF">MPRG_58540</name>
</gene>
<organism evidence="6 7">
    <name type="scientific">Mycobacterium paragordonae</name>
    <dbReference type="NCBI Taxonomy" id="1389713"/>
    <lineage>
        <taxon>Bacteria</taxon>
        <taxon>Bacillati</taxon>
        <taxon>Actinomycetota</taxon>
        <taxon>Actinomycetes</taxon>
        <taxon>Mycobacteriales</taxon>
        <taxon>Mycobacteriaceae</taxon>
        <taxon>Mycobacterium</taxon>
    </lineage>
</organism>
<keyword evidence="2 4" id="KW-0238">DNA-binding</keyword>
<sequence length="204" mass="22801">MSVAMDTKKRRYQMYARADAVQATRDAIVEATMAAVMAQCTLDITLGVVAERSGVTVKTVLRHFGNRENLIEAAWARMREDALAERSAPPDDPAQALVALIAHYELRGDMILGLLAEEHSDPRAQLMCADGRSLHRSWVAQTFAARLPVHAGARDSLIDALVVATDVYCWKLLRRDRGLTFDDVHRRIRFMTDAMLDARERAVP</sequence>
<dbReference type="Proteomes" id="UP000465240">
    <property type="component" value="Unassembled WGS sequence"/>
</dbReference>
<dbReference type="PANTHER" id="PTHR30055:SF234">
    <property type="entry name" value="HTH-TYPE TRANSCRIPTIONAL REGULATOR BETI"/>
    <property type="match status" value="1"/>
</dbReference>
<feature type="domain" description="HTH tetR-type" evidence="5">
    <location>
        <begin position="22"/>
        <end position="82"/>
    </location>
</feature>
<dbReference type="InterPro" id="IPR050109">
    <property type="entry name" value="HTH-type_TetR-like_transc_reg"/>
</dbReference>
<keyword evidence="1" id="KW-0805">Transcription regulation</keyword>
<dbReference type="RefSeq" id="WP_120791312.1">
    <property type="nucleotide sequence ID" value="NZ_BLKX01000001.1"/>
</dbReference>
<evidence type="ECO:0000256" key="2">
    <source>
        <dbReference type="ARBA" id="ARBA00023125"/>
    </source>
</evidence>
<keyword evidence="3" id="KW-0804">Transcription</keyword>
<dbReference type="InterPro" id="IPR009057">
    <property type="entry name" value="Homeodomain-like_sf"/>
</dbReference>
<evidence type="ECO:0000313" key="7">
    <source>
        <dbReference type="Proteomes" id="UP000465240"/>
    </source>
</evidence>
<evidence type="ECO:0000259" key="5">
    <source>
        <dbReference type="PROSITE" id="PS50977"/>
    </source>
</evidence>
<accession>A0ABQ1CEL8</accession>
<evidence type="ECO:0000256" key="3">
    <source>
        <dbReference type="ARBA" id="ARBA00023163"/>
    </source>
</evidence>
<protein>
    <recommendedName>
        <fullName evidence="5">HTH tetR-type domain-containing protein</fullName>
    </recommendedName>
</protein>
<comment type="caution">
    <text evidence="6">The sequence shown here is derived from an EMBL/GenBank/DDBJ whole genome shotgun (WGS) entry which is preliminary data.</text>
</comment>
<proteinExistence type="predicted"/>
<name>A0ABQ1CEL8_9MYCO</name>
<evidence type="ECO:0000256" key="4">
    <source>
        <dbReference type="PROSITE-ProRule" id="PRU00335"/>
    </source>
</evidence>
<evidence type="ECO:0000313" key="6">
    <source>
        <dbReference type="EMBL" id="GFG82578.1"/>
    </source>
</evidence>
<dbReference type="PANTHER" id="PTHR30055">
    <property type="entry name" value="HTH-TYPE TRANSCRIPTIONAL REGULATOR RUTR"/>
    <property type="match status" value="1"/>
</dbReference>
<dbReference type="SUPFAM" id="SSF46689">
    <property type="entry name" value="Homeodomain-like"/>
    <property type="match status" value="1"/>
</dbReference>
<dbReference type="EMBL" id="BLKX01000001">
    <property type="protein sequence ID" value="GFG82578.1"/>
    <property type="molecule type" value="Genomic_DNA"/>
</dbReference>
<dbReference type="Gene3D" id="1.10.357.10">
    <property type="entry name" value="Tetracycline Repressor, domain 2"/>
    <property type="match status" value="1"/>
</dbReference>
<dbReference type="PROSITE" id="PS50977">
    <property type="entry name" value="HTH_TETR_2"/>
    <property type="match status" value="1"/>
</dbReference>
<keyword evidence="7" id="KW-1185">Reference proteome</keyword>
<evidence type="ECO:0000256" key="1">
    <source>
        <dbReference type="ARBA" id="ARBA00023015"/>
    </source>
</evidence>
<reference evidence="6 7" key="1">
    <citation type="journal article" date="2019" name="Emerg. Microbes Infect.">
        <title>Comprehensive subspecies identification of 175 nontuberculous mycobacteria species based on 7547 genomic profiles.</title>
        <authorList>
            <person name="Matsumoto Y."/>
            <person name="Kinjo T."/>
            <person name="Motooka D."/>
            <person name="Nabeya D."/>
            <person name="Jung N."/>
            <person name="Uechi K."/>
            <person name="Horii T."/>
            <person name="Iida T."/>
            <person name="Fujita J."/>
            <person name="Nakamura S."/>
        </authorList>
    </citation>
    <scope>NUCLEOTIDE SEQUENCE [LARGE SCALE GENOMIC DNA]</scope>
    <source>
        <strain evidence="6 7">JCM 18565</strain>
    </source>
</reference>
<dbReference type="InterPro" id="IPR001647">
    <property type="entry name" value="HTH_TetR"/>
</dbReference>